<accession>A0ABY5PIV8</accession>
<feature type="transmembrane region" description="Helical" evidence="1">
    <location>
        <begin position="153"/>
        <end position="183"/>
    </location>
</feature>
<reference evidence="3" key="1">
    <citation type="submission" date="2021-11" db="EMBL/GenBank/DDBJ databases">
        <title>Cultivation dependent microbiological survey of springs from the worlds oldest radium mine currently devoted to the extraction of radon-saturated water.</title>
        <authorList>
            <person name="Kapinusova G."/>
            <person name="Smrhova T."/>
            <person name="Strejcek M."/>
            <person name="Suman J."/>
            <person name="Jani K."/>
            <person name="Pajer P."/>
            <person name="Uhlik O."/>
        </authorList>
    </citation>
    <scope>NUCLEOTIDE SEQUENCE [LARGE SCALE GENOMIC DNA]</scope>
    <source>
        <strain evidence="3">J379</strain>
    </source>
</reference>
<keyword evidence="1" id="KW-0472">Membrane</keyword>
<feature type="transmembrane region" description="Helical" evidence="1">
    <location>
        <begin position="104"/>
        <end position="123"/>
    </location>
</feature>
<organism evidence="2 3">
    <name type="scientific">Svornostia abyssi</name>
    <dbReference type="NCBI Taxonomy" id="2898438"/>
    <lineage>
        <taxon>Bacteria</taxon>
        <taxon>Bacillati</taxon>
        <taxon>Actinomycetota</taxon>
        <taxon>Thermoleophilia</taxon>
        <taxon>Solirubrobacterales</taxon>
        <taxon>Baekduiaceae</taxon>
        <taxon>Svornostia</taxon>
    </lineage>
</organism>
<dbReference type="InterPro" id="IPR030802">
    <property type="entry name" value="Permease_MalE"/>
</dbReference>
<dbReference type="PANTHER" id="PTHR30188">
    <property type="entry name" value="ABC TRANSPORTER PERMEASE PROTEIN-RELATED"/>
    <property type="match status" value="1"/>
</dbReference>
<sequence length="272" mass="28070">MGRVAGYAASASPQPPWLWIDRLGGFAALGARCTAELVSPGMSWRRELIRQVITIVQRSVVTLFVINLAFGFSAAGISAGGVLASFGAIDRAAAIVPIVSLREVGVLVTASVAAGAIGTMITAELGARKIREELDALAVLGVDPIRNLVLPRVVALVLMMPVLNMVGFLASLLGGYLGIVGFYGANPEAFAQQLVTNTAWLDLWASQGKAIIFGVIIGLVSAYKGLSVSGSAESVGRAVNECVVASIVGCGAVGLFYSALFLAISPDIAVPR</sequence>
<evidence type="ECO:0000256" key="1">
    <source>
        <dbReference type="SAM" id="Phobius"/>
    </source>
</evidence>
<feature type="transmembrane region" description="Helical" evidence="1">
    <location>
        <begin position="243"/>
        <end position="264"/>
    </location>
</feature>
<gene>
    <name evidence="2" type="ORF">LRS13_03240</name>
</gene>
<keyword evidence="1" id="KW-1133">Transmembrane helix</keyword>
<keyword evidence="3" id="KW-1185">Reference proteome</keyword>
<proteinExistence type="predicted"/>
<dbReference type="RefSeq" id="WP_353865045.1">
    <property type="nucleotide sequence ID" value="NZ_CP088295.1"/>
</dbReference>
<protein>
    <submittedName>
        <fullName evidence="2">ABC transporter permease</fullName>
    </submittedName>
</protein>
<name>A0ABY5PIV8_9ACTN</name>
<dbReference type="EMBL" id="CP088295">
    <property type="protein sequence ID" value="UUY04564.1"/>
    <property type="molecule type" value="Genomic_DNA"/>
</dbReference>
<dbReference type="PANTHER" id="PTHR30188:SF4">
    <property type="entry name" value="PROTEIN TRIGALACTOSYLDIACYLGLYCEROL 1, CHLOROPLASTIC"/>
    <property type="match status" value="1"/>
</dbReference>
<evidence type="ECO:0000313" key="3">
    <source>
        <dbReference type="Proteomes" id="UP001058860"/>
    </source>
</evidence>
<feature type="transmembrane region" description="Helical" evidence="1">
    <location>
        <begin position="203"/>
        <end position="223"/>
    </location>
</feature>
<dbReference type="Proteomes" id="UP001058860">
    <property type="component" value="Chromosome"/>
</dbReference>
<evidence type="ECO:0000313" key="2">
    <source>
        <dbReference type="EMBL" id="UUY04564.1"/>
    </source>
</evidence>
<feature type="transmembrane region" description="Helical" evidence="1">
    <location>
        <begin position="60"/>
        <end position="84"/>
    </location>
</feature>
<dbReference type="Pfam" id="PF02405">
    <property type="entry name" value="MlaE"/>
    <property type="match status" value="1"/>
</dbReference>
<keyword evidence="1" id="KW-0812">Transmembrane</keyword>